<evidence type="ECO:0000256" key="1">
    <source>
        <dbReference type="SAM" id="MobiDB-lite"/>
    </source>
</evidence>
<evidence type="ECO:0000313" key="3">
    <source>
        <dbReference type="Proteomes" id="UP001213623"/>
    </source>
</evidence>
<feature type="compositionally biased region" description="Low complexity" evidence="1">
    <location>
        <begin position="172"/>
        <end position="189"/>
    </location>
</feature>
<feature type="compositionally biased region" description="Basic and acidic residues" evidence="1">
    <location>
        <begin position="127"/>
        <end position="142"/>
    </location>
</feature>
<accession>A0AAF0EK31</accession>
<dbReference type="EMBL" id="CP119893">
    <property type="protein sequence ID" value="WFD26186.1"/>
    <property type="molecule type" value="Genomic_DNA"/>
</dbReference>
<feature type="compositionally biased region" description="Pro residues" evidence="1">
    <location>
        <begin position="190"/>
        <end position="201"/>
    </location>
</feature>
<feature type="compositionally biased region" description="Polar residues" evidence="1">
    <location>
        <begin position="67"/>
        <end position="77"/>
    </location>
</feature>
<sequence>MDKNPNGKPTVGGAPAQMTWQQQLMSQAWDQPPRRKKDKQPSKSADAPPKKKDKPKAPAVKAAPHMTWQQELFQQNKRVGPTFDHVADERDVQTFGGESAVPAKSAPPGAVVTPERRKNGKAKGAGKQRDGRALNTPTKDKQSGTPNAYAGPTFHNSPSATSLPTPKFASRSAKSPLSEPASSEPSVAASPPPMTLPPPPQLQTVDHLLARMLKTSSQPLGSN</sequence>
<evidence type="ECO:0000313" key="2">
    <source>
        <dbReference type="EMBL" id="WFD26186.1"/>
    </source>
</evidence>
<dbReference type="AlphaFoldDB" id="A0AAF0EK31"/>
<dbReference type="Pfam" id="PF15365">
    <property type="entry name" value="PNRC"/>
    <property type="match status" value="1"/>
</dbReference>
<gene>
    <name evidence="2" type="ORF">MNAN1_001163</name>
</gene>
<dbReference type="InterPro" id="IPR028322">
    <property type="entry name" value="PNRC-like_rgn"/>
</dbReference>
<organism evidence="2 3">
    <name type="scientific">Malassezia nana</name>
    <dbReference type="NCBI Taxonomy" id="180528"/>
    <lineage>
        <taxon>Eukaryota</taxon>
        <taxon>Fungi</taxon>
        <taxon>Dikarya</taxon>
        <taxon>Basidiomycota</taxon>
        <taxon>Ustilaginomycotina</taxon>
        <taxon>Malasseziomycetes</taxon>
        <taxon>Malasseziales</taxon>
        <taxon>Malasseziaceae</taxon>
        <taxon>Malassezia</taxon>
    </lineage>
</organism>
<proteinExistence type="predicted"/>
<feature type="compositionally biased region" description="Polar residues" evidence="1">
    <location>
        <begin position="18"/>
        <end position="29"/>
    </location>
</feature>
<feature type="compositionally biased region" description="Polar residues" evidence="1">
    <location>
        <begin position="154"/>
        <end position="164"/>
    </location>
</feature>
<protein>
    <submittedName>
        <fullName evidence="2">Uncharacterized protein</fullName>
    </submittedName>
</protein>
<dbReference type="Proteomes" id="UP001213623">
    <property type="component" value="Chromosome 2"/>
</dbReference>
<name>A0AAF0EK31_9BASI</name>
<feature type="region of interest" description="Disordered" evidence="1">
    <location>
        <begin position="1"/>
        <end position="204"/>
    </location>
</feature>
<reference evidence="2" key="1">
    <citation type="submission" date="2023-03" db="EMBL/GenBank/DDBJ databases">
        <title>Mating type loci evolution in Malassezia.</title>
        <authorList>
            <person name="Coelho M.A."/>
        </authorList>
    </citation>
    <scope>NUCLEOTIDE SEQUENCE</scope>
    <source>
        <strain evidence="2">CBS 9557</strain>
    </source>
</reference>
<keyword evidence="3" id="KW-1185">Reference proteome</keyword>
<dbReference type="GO" id="GO:0016071">
    <property type="term" value="P:mRNA metabolic process"/>
    <property type="evidence" value="ECO:0007669"/>
    <property type="project" value="UniProtKB-ARBA"/>
</dbReference>